<comment type="caution">
    <text evidence="2">The sequence shown here is derived from an EMBL/GenBank/DDBJ whole genome shotgun (WGS) entry which is preliminary data.</text>
</comment>
<dbReference type="InterPro" id="IPR006115">
    <property type="entry name" value="6PGDH_NADP-bd"/>
</dbReference>
<keyword evidence="3" id="KW-1185">Reference proteome</keyword>
<feature type="domain" description="6-phosphogluconate dehydrogenase NADP-binding" evidence="1">
    <location>
        <begin position="224"/>
        <end position="382"/>
    </location>
</feature>
<organism evidence="2 3">
    <name type="scientific">Fusarium sporotrichioides</name>
    <dbReference type="NCBI Taxonomy" id="5514"/>
    <lineage>
        <taxon>Eukaryota</taxon>
        <taxon>Fungi</taxon>
        <taxon>Dikarya</taxon>
        <taxon>Ascomycota</taxon>
        <taxon>Pezizomycotina</taxon>
        <taxon>Sordariomycetes</taxon>
        <taxon>Hypocreomycetidae</taxon>
        <taxon>Hypocreales</taxon>
        <taxon>Nectriaceae</taxon>
        <taxon>Fusarium</taxon>
    </lineage>
</organism>
<protein>
    <submittedName>
        <fullName evidence="2">Nad binding of 6-phosphogluconate dehydrogenase domain-containing</fullName>
    </submittedName>
</protein>
<sequence>MVNLTLIHDRDFPAGLFHQHVCLHRTRKLSSEISIKDAEDVISTDIKNRDGDVDMTIISVYYSSPMSSSSDESSKTLEGVFQKSQSTGSSFGTTGILHVLPRALRILEYFGLEYAMTASTILDLDPATMRDILLKASARSIVSVEQKEAQQQEYEMPDLIRDLKNIVNISSKIQYPTPLLSTALSTIEEWQDTHPRHYSIGDLGSPSLIHLHNRESHKPQSQRILVVGLGIMGLSIALSLQKSHHVTGCDVDQERLDEAKSASLPVTADVTSCLDRTDCLLFVLEKSEQILDVIGEISSQLESRRKALVIIAHTTMSASSSIEVRDRIFQLNNTISYFEAPISGGPSKAKSGELLIITGGERAVVEDNLSVLQQMSTRIYFAGRIGNASKMKALHQISAAINHTSTFEITCLGLHCGIKSEVSVFTRDYLILC</sequence>
<dbReference type="PANTHER" id="PTHR43060:SF15">
    <property type="entry name" value="3-HYDROXYISOBUTYRATE DEHYDROGENASE-LIKE 1, MITOCHONDRIAL-RELATED"/>
    <property type="match status" value="1"/>
</dbReference>
<name>A0A395RT28_FUSSP</name>
<dbReference type="STRING" id="5514.A0A395RT28"/>
<dbReference type="GO" id="GO:0050661">
    <property type="term" value="F:NADP binding"/>
    <property type="evidence" value="ECO:0007669"/>
    <property type="project" value="InterPro"/>
</dbReference>
<evidence type="ECO:0000259" key="1">
    <source>
        <dbReference type="Pfam" id="PF03446"/>
    </source>
</evidence>
<accession>A0A395RT28</accession>
<dbReference type="Pfam" id="PF03446">
    <property type="entry name" value="NAD_binding_2"/>
    <property type="match status" value="1"/>
</dbReference>
<reference evidence="2 3" key="1">
    <citation type="journal article" date="2018" name="PLoS Pathog.">
        <title>Evolution of structural diversity of trichothecenes, a family of toxins produced by plant pathogenic and entomopathogenic fungi.</title>
        <authorList>
            <person name="Proctor R.H."/>
            <person name="McCormick S.P."/>
            <person name="Kim H.S."/>
            <person name="Cardoza R.E."/>
            <person name="Stanley A.M."/>
            <person name="Lindo L."/>
            <person name="Kelly A."/>
            <person name="Brown D.W."/>
            <person name="Lee T."/>
            <person name="Vaughan M.M."/>
            <person name="Alexander N.J."/>
            <person name="Busman M."/>
            <person name="Gutierrez S."/>
        </authorList>
    </citation>
    <scope>NUCLEOTIDE SEQUENCE [LARGE SCALE GENOMIC DNA]</scope>
    <source>
        <strain evidence="2 3">NRRL 3299</strain>
    </source>
</reference>
<dbReference type="AlphaFoldDB" id="A0A395RT28"/>
<dbReference type="InterPro" id="IPR036291">
    <property type="entry name" value="NAD(P)-bd_dom_sf"/>
</dbReference>
<evidence type="ECO:0000313" key="2">
    <source>
        <dbReference type="EMBL" id="RGP63184.1"/>
    </source>
</evidence>
<dbReference type="PANTHER" id="PTHR43060">
    <property type="entry name" value="3-HYDROXYISOBUTYRATE DEHYDROGENASE-LIKE 1, MITOCHONDRIAL-RELATED"/>
    <property type="match status" value="1"/>
</dbReference>
<dbReference type="SUPFAM" id="SSF51735">
    <property type="entry name" value="NAD(P)-binding Rossmann-fold domains"/>
    <property type="match status" value="1"/>
</dbReference>
<dbReference type="EMBL" id="PXOF01000135">
    <property type="protein sequence ID" value="RGP63184.1"/>
    <property type="molecule type" value="Genomic_DNA"/>
</dbReference>
<evidence type="ECO:0000313" key="3">
    <source>
        <dbReference type="Proteomes" id="UP000266152"/>
    </source>
</evidence>
<dbReference type="Gene3D" id="3.40.50.720">
    <property type="entry name" value="NAD(P)-binding Rossmann-like Domain"/>
    <property type="match status" value="1"/>
</dbReference>
<proteinExistence type="predicted"/>
<dbReference type="Proteomes" id="UP000266152">
    <property type="component" value="Unassembled WGS sequence"/>
</dbReference>
<gene>
    <name evidence="2" type="ORF">FSPOR_8766</name>
</gene>